<dbReference type="CDD" id="cd18773">
    <property type="entry name" value="PDC1_HK_sensor"/>
    <property type="match status" value="1"/>
</dbReference>
<dbReference type="RefSeq" id="WP_085893430.1">
    <property type="nucleotide sequence ID" value="NZ_FWFL01000009.1"/>
</dbReference>
<dbReference type="InterPro" id="IPR004358">
    <property type="entry name" value="Sig_transdc_His_kin-like_C"/>
</dbReference>
<evidence type="ECO:0000313" key="20">
    <source>
        <dbReference type="EMBL" id="SLN59426.1"/>
    </source>
</evidence>
<evidence type="ECO:0000256" key="6">
    <source>
        <dbReference type="ARBA" id="ARBA00022553"/>
    </source>
</evidence>
<evidence type="ECO:0000256" key="11">
    <source>
        <dbReference type="ARBA" id="ARBA00022840"/>
    </source>
</evidence>
<evidence type="ECO:0000259" key="19">
    <source>
        <dbReference type="PROSITE" id="PS50109"/>
    </source>
</evidence>
<dbReference type="EMBL" id="FWFL01000009">
    <property type="protein sequence ID" value="SLN59426.1"/>
    <property type="molecule type" value="Genomic_DNA"/>
</dbReference>
<dbReference type="InterPro" id="IPR036097">
    <property type="entry name" value="HisK_dim/P_sf"/>
</dbReference>
<dbReference type="InterPro" id="IPR029151">
    <property type="entry name" value="Sensor-like_sf"/>
</dbReference>
<dbReference type="InterPro" id="IPR003594">
    <property type="entry name" value="HATPase_dom"/>
</dbReference>
<evidence type="ECO:0000313" key="21">
    <source>
        <dbReference type="Proteomes" id="UP000193827"/>
    </source>
</evidence>
<dbReference type="Gene3D" id="1.10.287.130">
    <property type="match status" value="1"/>
</dbReference>
<dbReference type="PIRSF" id="PIRSF036431">
    <property type="entry name" value="STHK_DctB"/>
    <property type="match status" value="1"/>
</dbReference>
<dbReference type="PANTHER" id="PTHR43065:SF46">
    <property type="entry name" value="C4-DICARBOXYLATE TRANSPORT SENSOR PROTEIN DCTB"/>
    <property type="match status" value="1"/>
</dbReference>
<protein>
    <recommendedName>
        <fullName evidence="16">C4-dicarboxylate transport sensor protein DctB</fullName>
        <ecNumber evidence="3">2.7.13.3</ecNumber>
    </recommendedName>
</protein>
<dbReference type="GO" id="GO:0005524">
    <property type="term" value="F:ATP binding"/>
    <property type="evidence" value="ECO:0007669"/>
    <property type="project" value="UniProtKB-KW"/>
</dbReference>
<dbReference type="FunFam" id="1.10.287.130:FF:000049">
    <property type="entry name" value="C4-dicarboxylate transport sensor protein DctB"/>
    <property type="match status" value="1"/>
</dbReference>
<dbReference type="InterPro" id="IPR003661">
    <property type="entry name" value="HisK_dim/P_dom"/>
</dbReference>
<evidence type="ECO:0000256" key="18">
    <source>
        <dbReference type="SAM" id="Phobius"/>
    </source>
</evidence>
<dbReference type="InterPro" id="IPR036890">
    <property type="entry name" value="HATPase_C_sf"/>
</dbReference>
<evidence type="ECO:0000256" key="1">
    <source>
        <dbReference type="ARBA" id="ARBA00000085"/>
    </source>
</evidence>
<evidence type="ECO:0000256" key="7">
    <source>
        <dbReference type="ARBA" id="ARBA00022679"/>
    </source>
</evidence>
<evidence type="ECO:0000256" key="4">
    <source>
        <dbReference type="ARBA" id="ARBA00022475"/>
    </source>
</evidence>
<keyword evidence="4" id="KW-1003">Cell membrane</keyword>
<dbReference type="SUPFAM" id="SSF47384">
    <property type="entry name" value="Homodimeric domain of signal transducing histidine kinase"/>
    <property type="match status" value="1"/>
</dbReference>
<keyword evidence="17" id="KW-0175">Coiled coil</keyword>
<dbReference type="SUPFAM" id="SSF103190">
    <property type="entry name" value="Sensory domain-like"/>
    <property type="match status" value="1"/>
</dbReference>
<feature type="coiled-coil region" evidence="17">
    <location>
        <begin position="331"/>
        <end position="358"/>
    </location>
</feature>
<evidence type="ECO:0000256" key="12">
    <source>
        <dbReference type="ARBA" id="ARBA00022989"/>
    </source>
</evidence>
<dbReference type="Pfam" id="PF02518">
    <property type="entry name" value="HATPase_c"/>
    <property type="match status" value="1"/>
</dbReference>
<dbReference type="PANTHER" id="PTHR43065">
    <property type="entry name" value="SENSOR HISTIDINE KINASE"/>
    <property type="match status" value="1"/>
</dbReference>
<dbReference type="GO" id="GO:0005886">
    <property type="term" value="C:plasma membrane"/>
    <property type="evidence" value="ECO:0007669"/>
    <property type="project" value="UniProtKB-SubCell"/>
</dbReference>
<keyword evidence="6" id="KW-0597">Phosphoprotein</keyword>
<dbReference type="Pfam" id="PF00512">
    <property type="entry name" value="HisKA"/>
    <property type="match status" value="1"/>
</dbReference>
<dbReference type="AlphaFoldDB" id="A0A1Y5TA77"/>
<keyword evidence="7 20" id="KW-0808">Transferase</keyword>
<evidence type="ECO:0000256" key="15">
    <source>
        <dbReference type="ARBA" id="ARBA00059004"/>
    </source>
</evidence>
<reference evidence="20 21" key="1">
    <citation type="submission" date="2017-03" db="EMBL/GenBank/DDBJ databases">
        <authorList>
            <person name="Afonso C.L."/>
            <person name="Miller P.J."/>
            <person name="Scott M.A."/>
            <person name="Spackman E."/>
            <person name="Goraichik I."/>
            <person name="Dimitrov K.M."/>
            <person name="Suarez D.L."/>
            <person name="Swayne D.E."/>
        </authorList>
    </citation>
    <scope>NUCLEOTIDE SEQUENCE [LARGE SCALE GENOMIC DNA]</scope>
    <source>
        <strain evidence="20 21">CECT 8287</strain>
    </source>
</reference>
<feature type="domain" description="Histidine kinase" evidence="19">
    <location>
        <begin position="367"/>
        <end position="578"/>
    </location>
</feature>
<feature type="transmembrane region" description="Helical" evidence="18">
    <location>
        <begin position="12"/>
        <end position="31"/>
    </location>
</feature>
<keyword evidence="14 18" id="KW-0472">Membrane</keyword>
<evidence type="ECO:0000256" key="5">
    <source>
        <dbReference type="ARBA" id="ARBA00022519"/>
    </source>
</evidence>
<evidence type="ECO:0000256" key="14">
    <source>
        <dbReference type="ARBA" id="ARBA00023136"/>
    </source>
</evidence>
<dbReference type="Proteomes" id="UP000193827">
    <property type="component" value="Unassembled WGS sequence"/>
</dbReference>
<dbReference type="OrthoDB" id="7568856at2"/>
<keyword evidence="5" id="KW-0997">Cell inner membrane</keyword>
<dbReference type="EC" id="2.7.13.3" evidence="3"/>
<keyword evidence="13" id="KW-0902">Two-component regulatory system</keyword>
<comment type="subcellular location">
    <subcellularLocation>
        <location evidence="2">Cell inner membrane</location>
        <topology evidence="2">Multi-pass membrane protein</topology>
    </subcellularLocation>
</comment>
<comment type="function">
    <text evidence="15">Member of the two-component regulatory system DctB/DctD involved in the transport of C4-dicarboxylates. DctB functions as a membrane-associated protein kinase that phosphorylates DctD in response to environmental signals.</text>
</comment>
<dbReference type="Gene3D" id="3.30.565.10">
    <property type="entry name" value="Histidine kinase-like ATPase, C-terminal domain"/>
    <property type="match status" value="1"/>
</dbReference>
<evidence type="ECO:0000256" key="16">
    <source>
        <dbReference type="ARBA" id="ARBA00073143"/>
    </source>
</evidence>
<name>A0A1Y5TA77_9RHOB</name>
<evidence type="ECO:0000256" key="10">
    <source>
        <dbReference type="ARBA" id="ARBA00022777"/>
    </source>
</evidence>
<accession>A0A1Y5TA77</accession>
<keyword evidence="11" id="KW-0067">ATP-binding</keyword>
<keyword evidence="9" id="KW-0547">Nucleotide-binding</keyword>
<gene>
    <name evidence="20" type="primary">dctB_1</name>
    <name evidence="20" type="ORF">PEL8287_03213</name>
</gene>
<evidence type="ECO:0000256" key="8">
    <source>
        <dbReference type="ARBA" id="ARBA00022692"/>
    </source>
</evidence>
<dbReference type="SMART" id="SM00388">
    <property type="entry name" value="HisKA"/>
    <property type="match status" value="1"/>
</dbReference>
<feature type="transmembrane region" description="Helical" evidence="18">
    <location>
        <begin position="278"/>
        <end position="298"/>
    </location>
</feature>
<dbReference type="Gene3D" id="3.30.450.20">
    <property type="entry name" value="PAS domain"/>
    <property type="match status" value="1"/>
</dbReference>
<evidence type="ECO:0000256" key="17">
    <source>
        <dbReference type="SAM" id="Coils"/>
    </source>
</evidence>
<dbReference type="CDD" id="cd00082">
    <property type="entry name" value="HisKA"/>
    <property type="match status" value="1"/>
</dbReference>
<dbReference type="PRINTS" id="PR00344">
    <property type="entry name" value="BCTRLSENSOR"/>
</dbReference>
<dbReference type="InterPro" id="IPR005467">
    <property type="entry name" value="His_kinase_dom"/>
</dbReference>
<evidence type="ECO:0000256" key="3">
    <source>
        <dbReference type="ARBA" id="ARBA00012438"/>
    </source>
</evidence>
<dbReference type="InterPro" id="IPR017055">
    <property type="entry name" value="Sig_transdc_His_kinase_DctB"/>
</dbReference>
<keyword evidence="8 18" id="KW-0812">Transmembrane</keyword>
<comment type="catalytic activity">
    <reaction evidence="1">
        <text>ATP + protein L-histidine = ADP + protein N-phospho-L-histidine.</text>
        <dbReference type="EC" id="2.7.13.3"/>
    </reaction>
</comment>
<dbReference type="SMART" id="SM00387">
    <property type="entry name" value="HATPase_c"/>
    <property type="match status" value="1"/>
</dbReference>
<evidence type="ECO:0000256" key="9">
    <source>
        <dbReference type="ARBA" id="ARBA00022741"/>
    </source>
</evidence>
<evidence type="ECO:0000256" key="2">
    <source>
        <dbReference type="ARBA" id="ARBA00004429"/>
    </source>
</evidence>
<sequence>MPGLRSKWIGIIVPFLVFVAVLTIGVWRYGYSQALDQLARRGTADITLVLDGLSSDLQRYRDQAVQLAEHPTLTQLTATRQRDQAADDLLLAAADRTGAAMLLFVDSNGTVLANSQEQQPAGLQQSRYFQRAMDGALGIAHATDTGFGKRVFYFAAPSFADTGQIQAALVTVADVENAEIGWRAGPTAVLLIDSDDNIFMSNRTELLGWAHPAGSTTFLHPNGEKHVFKPQSFGNHEVWKLNLGPYLPSEALRLTQSRPQLDMTGLALVDVAPAQKIALLQSTVVGALLLFFGALLFLTQVRRQTLSIANAKLESRVAERTQSLTETNKILRHEIRERKEAEAALKKAQADLVQAGKLSALGQLSAGISHELNQPLMAIQQYAANGGAFLERKQPDKAGENLSRIDEMARRMGRIIRNLRAFVRNENEPVGQVDIVPVIETALDLTGARMRQSGITVNWQPPPHPVWVSGGEVRLGQVLVNLISNAADAMTDSPEKQLDITVQEGNPVVLRLRDTGPGIEEPEKIFDPFYSTKQVGDGDGMGLGLSISYGLVQSFGGNIRGINTANGAEFSVELERWQEKDKVA</sequence>
<keyword evidence="10" id="KW-0418">Kinase</keyword>
<keyword evidence="12 18" id="KW-1133">Transmembrane helix</keyword>
<keyword evidence="21" id="KW-1185">Reference proteome</keyword>
<organism evidence="20 21">
    <name type="scientific">Roseovarius litorisediminis</name>
    <dbReference type="NCBI Taxonomy" id="1312363"/>
    <lineage>
        <taxon>Bacteria</taxon>
        <taxon>Pseudomonadati</taxon>
        <taxon>Pseudomonadota</taxon>
        <taxon>Alphaproteobacteria</taxon>
        <taxon>Rhodobacterales</taxon>
        <taxon>Roseobacteraceae</taxon>
        <taxon>Roseovarius</taxon>
    </lineage>
</organism>
<proteinExistence type="predicted"/>
<evidence type="ECO:0000256" key="13">
    <source>
        <dbReference type="ARBA" id="ARBA00023012"/>
    </source>
</evidence>
<dbReference type="SUPFAM" id="SSF55874">
    <property type="entry name" value="ATPase domain of HSP90 chaperone/DNA topoisomerase II/histidine kinase"/>
    <property type="match status" value="1"/>
</dbReference>
<dbReference type="PROSITE" id="PS50109">
    <property type="entry name" value="HIS_KIN"/>
    <property type="match status" value="1"/>
</dbReference>
<dbReference type="GO" id="GO:0000155">
    <property type="term" value="F:phosphorelay sensor kinase activity"/>
    <property type="evidence" value="ECO:0007669"/>
    <property type="project" value="InterPro"/>
</dbReference>